<sequence>MGAKKMFTPYDLRPTIEITEYVLTGLSTLVLAIRSYYRIWAVGRLKFSDYIMAAALVRENSGS</sequence>
<feature type="transmembrane region" description="Helical" evidence="1">
    <location>
        <begin position="20"/>
        <end position="37"/>
    </location>
</feature>
<reference evidence="2" key="1">
    <citation type="journal article" date="2020" name="Stud. Mycol.">
        <title>101 Dothideomycetes genomes: a test case for predicting lifestyles and emergence of pathogens.</title>
        <authorList>
            <person name="Haridas S."/>
            <person name="Albert R."/>
            <person name="Binder M."/>
            <person name="Bloem J."/>
            <person name="Labutti K."/>
            <person name="Salamov A."/>
            <person name="Andreopoulos B."/>
            <person name="Baker S."/>
            <person name="Barry K."/>
            <person name="Bills G."/>
            <person name="Bluhm B."/>
            <person name="Cannon C."/>
            <person name="Castanera R."/>
            <person name="Culley D."/>
            <person name="Daum C."/>
            <person name="Ezra D."/>
            <person name="Gonzalez J."/>
            <person name="Henrissat B."/>
            <person name="Kuo A."/>
            <person name="Liang C."/>
            <person name="Lipzen A."/>
            <person name="Lutzoni F."/>
            <person name="Magnuson J."/>
            <person name="Mondo S."/>
            <person name="Nolan M."/>
            <person name="Ohm R."/>
            <person name="Pangilinan J."/>
            <person name="Park H.-J."/>
            <person name="Ramirez L."/>
            <person name="Alfaro M."/>
            <person name="Sun H."/>
            <person name="Tritt A."/>
            <person name="Yoshinaga Y."/>
            <person name="Zwiers L.-H."/>
            <person name="Turgeon B."/>
            <person name="Goodwin S."/>
            <person name="Spatafora J."/>
            <person name="Crous P."/>
            <person name="Grigoriev I."/>
        </authorList>
    </citation>
    <scope>NUCLEOTIDE SEQUENCE</scope>
    <source>
        <strain evidence="2">CBS 161.51</strain>
    </source>
</reference>
<evidence type="ECO:0000256" key="1">
    <source>
        <dbReference type="SAM" id="Phobius"/>
    </source>
</evidence>
<keyword evidence="1" id="KW-0472">Membrane</keyword>
<keyword evidence="3" id="KW-1185">Reference proteome</keyword>
<dbReference type="AlphaFoldDB" id="A0A6A5SHY5"/>
<proteinExistence type="predicted"/>
<dbReference type="Proteomes" id="UP000800038">
    <property type="component" value="Unassembled WGS sequence"/>
</dbReference>
<keyword evidence="1" id="KW-1133">Transmembrane helix</keyword>
<evidence type="ECO:0000313" key="2">
    <source>
        <dbReference type="EMBL" id="KAF1939472.1"/>
    </source>
</evidence>
<dbReference type="OrthoDB" id="3934549at2759"/>
<accession>A0A6A5SHY5</accession>
<gene>
    <name evidence="2" type="ORF">EJ02DRAFT_424781</name>
</gene>
<name>A0A6A5SHY5_9PLEO</name>
<evidence type="ECO:0000313" key="3">
    <source>
        <dbReference type="Proteomes" id="UP000800038"/>
    </source>
</evidence>
<organism evidence="2 3">
    <name type="scientific">Clathrospora elynae</name>
    <dbReference type="NCBI Taxonomy" id="706981"/>
    <lineage>
        <taxon>Eukaryota</taxon>
        <taxon>Fungi</taxon>
        <taxon>Dikarya</taxon>
        <taxon>Ascomycota</taxon>
        <taxon>Pezizomycotina</taxon>
        <taxon>Dothideomycetes</taxon>
        <taxon>Pleosporomycetidae</taxon>
        <taxon>Pleosporales</taxon>
        <taxon>Diademaceae</taxon>
        <taxon>Clathrospora</taxon>
    </lineage>
</organism>
<protein>
    <submittedName>
        <fullName evidence="2">Uncharacterized protein</fullName>
    </submittedName>
</protein>
<dbReference type="EMBL" id="ML976080">
    <property type="protein sequence ID" value="KAF1939472.1"/>
    <property type="molecule type" value="Genomic_DNA"/>
</dbReference>
<keyword evidence="1" id="KW-0812">Transmembrane</keyword>